<reference evidence="4" key="2">
    <citation type="submission" date="2019-10" db="EMBL/GenBank/DDBJ databases">
        <authorList>
            <consortium name="NCBI Genome Project"/>
        </authorList>
    </citation>
    <scope>NUCLEOTIDE SEQUENCE</scope>
    <source>
        <strain evidence="4">NI907</strain>
    </source>
</reference>
<proteinExistence type="predicted"/>
<dbReference type="RefSeq" id="XP_030979615.1">
    <property type="nucleotide sequence ID" value="XM_031130820.1"/>
</dbReference>
<dbReference type="SUPFAM" id="SSF56399">
    <property type="entry name" value="ADP-ribosylation"/>
    <property type="match status" value="1"/>
</dbReference>
<feature type="chain" id="PRO_5027574640" evidence="2">
    <location>
        <begin position="21"/>
        <end position="152"/>
    </location>
</feature>
<accession>A0A6P8AXH4</accession>
<feature type="region of interest" description="Disordered" evidence="1">
    <location>
        <begin position="127"/>
        <end position="152"/>
    </location>
</feature>
<dbReference type="GeneID" id="41965725"/>
<reference evidence="3 4" key="1">
    <citation type="journal article" date="2019" name="Mol. Biol. Evol.">
        <title>Blast fungal genomes show frequent chromosomal changes, gene gains and losses, and effector gene turnover.</title>
        <authorList>
            <person name="Gomez Luciano L.B."/>
            <person name="Jason Tsai I."/>
            <person name="Chuma I."/>
            <person name="Tosa Y."/>
            <person name="Chen Y.H."/>
            <person name="Li J.Y."/>
            <person name="Li M.Y."/>
            <person name="Jade Lu M.Y."/>
            <person name="Nakayashiki H."/>
            <person name="Li W.H."/>
        </authorList>
    </citation>
    <scope>NUCLEOTIDE SEQUENCE [LARGE SCALE GENOMIC DNA]</scope>
    <source>
        <strain evidence="3 4">NI907</strain>
    </source>
</reference>
<name>A0A6P8AXH4_PYRGI</name>
<evidence type="ECO:0000313" key="3">
    <source>
        <dbReference type="Proteomes" id="UP000515153"/>
    </source>
</evidence>
<keyword evidence="2" id="KW-0732">Signal</keyword>
<evidence type="ECO:0000256" key="2">
    <source>
        <dbReference type="SAM" id="SignalP"/>
    </source>
</evidence>
<dbReference type="AlphaFoldDB" id="A0A6P8AXH4"/>
<keyword evidence="3" id="KW-1185">Reference proteome</keyword>
<sequence>MYPHFLLASALLLSNSFTMAQWLYRSDSRDPDVIRECGGFKIGCPRYIPHGFEPFHYMQNNLNDPWGATWDSVAVAGEYLCRYAPFHHGWMYALKVKRSDVPPRIDWKSQPDISKHTWEMVSVFQRSGRVDEQQQDPSIGNWIENPDHRPVR</sequence>
<dbReference type="Proteomes" id="UP000515153">
    <property type="component" value="Chromosome VII"/>
</dbReference>
<evidence type="ECO:0000256" key="1">
    <source>
        <dbReference type="SAM" id="MobiDB-lite"/>
    </source>
</evidence>
<protein>
    <submittedName>
        <fullName evidence="4">Uncharacterized protein</fullName>
    </submittedName>
</protein>
<feature type="signal peptide" evidence="2">
    <location>
        <begin position="1"/>
        <end position="20"/>
    </location>
</feature>
<gene>
    <name evidence="4" type="ORF">PgNI_10846</name>
</gene>
<evidence type="ECO:0000313" key="4">
    <source>
        <dbReference type="RefSeq" id="XP_030979615.1"/>
    </source>
</evidence>
<organism evidence="3 4">
    <name type="scientific">Pyricularia grisea</name>
    <name type="common">Crabgrass-specific blast fungus</name>
    <name type="synonym">Magnaporthe grisea</name>
    <dbReference type="NCBI Taxonomy" id="148305"/>
    <lineage>
        <taxon>Eukaryota</taxon>
        <taxon>Fungi</taxon>
        <taxon>Dikarya</taxon>
        <taxon>Ascomycota</taxon>
        <taxon>Pezizomycotina</taxon>
        <taxon>Sordariomycetes</taxon>
        <taxon>Sordariomycetidae</taxon>
        <taxon>Magnaporthales</taxon>
        <taxon>Pyriculariaceae</taxon>
        <taxon>Pyricularia</taxon>
    </lineage>
</organism>
<dbReference type="KEGG" id="pgri:PgNI_10846"/>
<reference evidence="4" key="3">
    <citation type="submission" date="2025-08" db="UniProtKB">
        <authorList>
            <consortium name="RefSeq"/>
        </authorList>
    </citation>
    <scope>IDENTIFICATION</scope>
    <source>
        <strain evidence="4">NI907</strain>
    </source>
</reference>